<proteinExistence type="predicted"/>
<dbReference type="EMBL" id="CP014205">
    <property type="protein sequence ID" value="AUG97623.1"/>
    <property type="molecule type" value="Genomic_DNA"/>
</dbReference>
<protein>
    <recommendedName>
        <fullName evidence="3">Ice nucleation protein</fullName>
    </recommendedName>
</protein>
<reference evidence="1" key="1">
    <citation type="submission" date="2017-12" db="EMBL/GenBank/DDBJ databases">
        <title>Pseudomonas sp. MS586 complete sequence.</title>
        <authorList>
            <person name="Lu S."/>
            <person name="Deng P."/>
        </authorList>
    </citation>
    <scope>NUCLEOTIDE SEQUENCE</scope>
    <source>
        <strain evidence="1">MS586</strain>
    </source>
</reference>
<keyword evidence="2" id="KW-1185">Reference proteome</keyword>
<name>A0ABM6QI31_9PSED</name>
<evidence type="ECO:0008006" key="3">
    <source>
        <dbReference type="Google" id="ProtNLM"/>
    </source>
</evidence>
<evidence type="ECO:0000313" key="1">
    <source>
        <dbReference type="EMBL" id="AUG97623.1"/>
    </source>
</evidence>
<dbReference type="Proteomes" id="UP000075187">
    <property type="component" value="Chromosome"/>
</dbReference>
<organism evidence="1 2">
    <name type="scientific">Pseudomonas glycinae</name>
    <dbReference type="NCBI Taxonomy" id="1785145"/>
    <lineage>
        <taxon>Bacteria</taxon>
        <taxon>Pseudomonadati</taxon>
        <taxon>Pseudomonadota</taxon>
        <taxon>Gammaproteobacteria</taxon>
        <taxon>Pseudomonadales</taxon>
        <taxon>Pseudomonadaceae</taxon>
        <taxon>Pseudomonas</taxon>
    </lineage>
</organism>
<dbReference type="RefSeq" id="WP_190241525.1">
    <property type="nucleotide sequence ID" value="NZ_CP014205.2"/>
</dbReference>
<accession>A0ABM6QI31</accession>
<evidence type="ECO:0000313" key="2">
    <source>
        <dbReference type="Proteomes" id="UP000075187"/>
    </source>
</evidence>
<gene>
    <name evidence="1" type="ORF">AWU82_29875</name>
</gene>
<sequence>MEITTGNMESVNVLVITRGLVSSNYGNGGYCATGAMGRKNFNTGIGSLCTTLASAQTGDIVTFSCGDDGGAHLGIADQQEHYR</sequence>